<name>A0A151YN11_9GAMM</name>
<dbReference type="Pfam" id="PF12893">
    <property type="entry name" value="Lumazine_bd_2"/>
    <property type="match status" value="1"/>
</dbReference>
<accession>A0A151YN11</accession>
<comment type="caution">
    <text evidence="2">The sequence shown here is derived from an EMBL/GenBank/DDBJ whole genome shotgun (WGS) entry which is preliminary data.</text>
</comment>
<reference evidence="1 4" key="2">
    <citation type="submission" date="2020-11" db="EMBL/GenBank/DDBJ databases">
        <title>Enhanced detection system for hospital associated transmission using whole genome sequencing surveillance.</title>
        <authorList>
            <person name="Harrison L.H."/>
            <person name="Van Tyne D."/>
            <person name="Marsh J.W."/>
            <person name="Griffith M.P."/>
            <person name="Snyder D.J."/>
            <person name="Cooper V.S."/>
            <person name="Mustapha M."/>
        </authorList>
    </citation>
    <scope>NUCLEOTIDE SEQUENCE [LARGE SCALE GENOMIC DNA]</scope>
    <source>
        <strain evidence="1 4">ACIN00241</strain>
    </source>
</reference>
<evidence type="ECO:0000313" key="3">
    <source>
        <dbReference type="Proteomes" id="UP000276905"/>
    </source>
</evidence>
<dbReference type="SUPFAM" id="SSF54427">
    <property type="entry name" value="NTF2-like"/>
    <property type="match status" value="1"/>
</dbReference>
<dbReference type="RefSeq" id="WP_061875446.1">
    <property type="nucleotide sequence ID" value="NZ_CP162643.1"/>
</dbReference>
<dbReference type="Proteomes" id="UP000276905">
    <property type="component" value="Unassembled WGS sequence"/>
</dbReference>
<dbReference type="EMBL" id="RFES01000001">
    <property type="protein sequence ID" value="RSO60634.1"/>
    <property type="molecule type" value="Genomic_DNA"/>
</dbReference>
<proteinExistence type="predicted"/>
<evidence type="ECO:0000313" key="4">
    <source>
        <dbReference type="Proteomes" id="UP000808699"/>
    </source>
</evidence>
<dbReference type="Proteomes" id="UP000808699">
    <property type="component" value="Unassembled WGS sequence"/>
</dbReference>
<dbReference type="InterPro" id="IPR039437">
    <property type="entry name" value="FrzH/put_lumazine-bd"/>
</dbReference>
<protein>
    <submittedName>
        <fullName evidence="2">Nuclear transport factor 2 family protein</fullName>
    </submittedName>
</protein>
<evidence type="ECO:0000313" key="1">
    <source>
        <dbReference type="EMBL" id="MBJ8435808.1"/>
    </source>
</evidence>
<dbReference type="InterPro" id="IPR032710">
    <property type="entry name" value="NTF2-like_dom_sf"/>
</dbReference>
<organism evidence="2 3">
    <name type="scientific">Acinetobacter lactucae</name>
    <dbReference type="NCBI Taxonomy" id="1785128"/>
    <lineage>
        <taxon>Bacteria</taxon>
        <taxon>Pseudomonadati</taxon>
        <taxon>Pseudomonadota</taxon>
        <taxon>Gammaproteobacteria</taxon>
        <taxon>Moraxellales</taxon>
        <taxon>Moraxellaceae</taxon>
        <taxon>Acinetobacter</taxon>
        <taxon>Acinetobacter calcoaceticus/baumannii complex</taxon>
    </lineage>
</organism>
<dbReference type="AlphaFoldDB" id="A0A151YN11"/>
<gene>
    <name evidence="2" type="ORF">EA756_00635</name>
    <name evidence="1" type="ORF">I6M64_00560</name>
</gene>
<evidence type="ECO:0000313" key="2">
    <source>
        <dbReference type="EMBL" id="RSO60634.1"/>
    </source>
</evidence>
<dbReference type="Gene3D" id="3.10.450.50">
    <property type="match status" value="1"/>
</dbReference>
<sequence length="126" mass="14895">MQNNPITEIQKQLEQYFDGLYFCDVKLLNNVFHPDAIYINVTEQPVLRLSMAEYFPIVASRIPPASMRQTRQDKISSINLINERLALVHVECVIHPKYFYDALTFVFEDDQWRIISKVFHYQILAD</sequence>
<keyword evidence="4" id="KW-1185">Reference proteome</keyword>
<dbReference type="EMBL" id="JADWNO010000001">
    <property type="protein sequence ID" value="MBJ8435808.1"/>
    <property type="molecule type" value="Genomic_DNA"/>
</dbReference>
<reference evidence="2 3" key="1">
    <citation type="submission" date="2018-10" db="EMBL/GenBank/DDBJ databases">
        <title>GWAS and RNA-Seq identify cryptic mechanisms of antimicrobial resistance in Acinetobacter baumannii.</title>
        <authorList>
            <person name="Sahl J.W."/>
        </authorList>
    </citation>
    <scope>NUCLEOTIDE SEQUENCE [LARGE SCALE GENOMIC DNA]</scope>
    <source>
        <strain evidence="2 3">TG41018</strain>
    </source>
</reference>